<dbReference type="InterPro" id="IPR002020">
    <property type="entry name" value="Citrate_synthase"/>
</dbReference>
<gene>
    <name evidence="9" type="ORF">LNTAR_18053</name>
</gene>
<feature type="active site" evidence="7">
    <location>
        <position position="303"/>
    </location>
</feature>
<dbReference type="PIRSF" id="PIRSF001369">
    <property type="entry name" value="Citrate_synth"/>
    <property type="match status" value="1"/>
</dbReference>
<dbReference type="EMBL" id="ABCK01000001">
    <property type="protein sequence ID" value="EDM29679.1"/>
    <property type="molecule type" value="Genomic_DNA"/>
</dbReference>
<dbReference type="InterPro" id="IPR016142">
    <property type="entry name" value="Citrate_synth-like_lrg_a-sub"/>
</dbReference>
<dbReference type="NCBIfam" id="NF004126">
    <property type="entry name" value="PRK05614.1"/>
    <property type="match status" value="1"/>
</dbReference>
<dbReference type="UniPathway" id="UPA00223">
    <property type="reaction ID" value="UER00717"/>
</dbReference>
<keyword evidence="3" id="KW-0816">Tricarboxylic acid cycle</keyword>
<dbReference type="GO" id="GO:0005737">
    <property type="term" value="C:cytoplasm"/>
    <property type="evidence" value="ECO:0007669"/>
    <property type="project" value="InterPro"/>
</dbReference>
<accession>A6DFU9</accession>
<dbReference type="GO" id="GO:0036440">
    <property type="term" value="F:citrate synthase activity"/>
    <property type="evidence" value="ECO:0007669"/>
    <property type="project" value="UniProtKB-EC"/>
</dbReference>
<comment type="similarity">
    <text evidence="2 6 8">Belongs to the citrate synthase family.</text>
</comment>
<evidence type="ECO:0000256" key="3">
    <source>
        <dbReference type="ARBA" id="ARBA00022532"/>
    </source>
</evidence>
<dbReference type="PANTHER" id="PTHR42871:SF1">
    <property type="entry name" value="CITRATE SYNTHASE"/>
    <property type="match status" value="1"/>
</dbReference>
<dbReference type="InterPro" id="IPR016143">
    <property type="entry name" value="Citrate_synth-like_sm_a-sub"/>
</dbReference>
<evidence type="ECO:0000256" key="7">
    <source>
        <dbReference type="PIRSR" id="PIRSR001369-1"/>
    </source>
</evidence>
<comment type="caution">
    <text evidence="9">The sequence shown here is derived from an EMBL/GenBank/DDBJ whole genome shotgun (WGS) entry which is preliminary data.</text>
</comment>
<comment type="pathway">
    <text evidence="1">Carbohydrate metabolism; tricarboxylic acid cycle; isocitrate from oxaloacetate: step 1/2.</text>
</comment>
<dbReference type="STRING" id="313628.LNTAR_18053"/>
<dbReference type="CDD" id="cd06114">
    <property type="entry name" value="EcCS_like"/>
    <property type="match status" value="1"/>
</dbReference>
<protein>
    <recommendedName>
        <fullName evidence="6">Citrate synthase</fullName>
    </recommendedName>
</protein>
<evidence type="ECO:0000256" key="1">
    <source>
        <dbReference type="ARBA" id="ARBA00004751"/>
    </source>
</evidence>
<comment type="catalytic activity">
    <reaction evidence="5">
        <text>oxaloacetate + acetyl-CoA + H2O = citrate + CoA + H(+)</text>
        <dbReference type="Rhea" id="RHEA:16845"/>
        <dbReference type="ChEBI" id="CHEBI:15377"/>
        <dbReference type="ChEBI" id="CHEBI:15378"/>
        <dbReference type="ChEBI" id="CHEBI:16452"/>
        <dbReference type="ChEBI" id="CHEBI:16947"/>
        <dbReference type="ChEBI" id="CHEBI:57287"/>
        <dbReference type="ChEBI" id="CHEBI:57288"/>
        <dbReference type="EC" id="2.3.3.16"/>
    </reaction>
</comment>
<dbReference type="Gene3D" id="1.10.580.10">
    <property type="entry name" value="Citrate Synthase, domain 1"/>
    <property type="match status" value="1"/>
</dbReference>
<reference evidence="9 10" key="1">
    <citation type="journal article" date="2010" name="J. Bacteriol.">
        <title>Genome sequence of Lentisphaera araneosa HTCC2155T, the type species of the order Lentisphaerales in the phylum Lentisphaerae.</title>
        <authorList>
            <person name="Thrash J.C."/>
            <person name="Cho J.C."/>
            <person name="Vergin K.L."/>
            <person name="Morris R.M."/>
            <person name="Giovannoni S.J."/>
        </authorList>
    </citation>
    <scope>NUCLEOTIDE SEQUENCE [LARGE SCALE GENOMIC DNA]</scope>
    <source>
        <strain evidence="9 10">HTCC2155</strain>
    </source>
</reference>
<dbReference type="FunFam" id="1.10.230.10:FF:000002">
    <property type="entry name" value="Citrate synthase"/>
    <property type="match status" value="1"/>
</dbReference>
<dbReference type="PRINTS" id="PR00143">
    <property type="entry name" value="CITRTSNTHASE"/>
</dbReference>
<keyword evidence="10" id="KW-1185">Reference proteome</keyword>
<dbReference type="GO" id="GO:0006099">
    <property type="term" value="P:tricarboxylic acid cycle"/>
    <property type="evidence" value="ECO:0007669"/>
    <property type="project" value="UniProtKB-UniPathway"/>
</dbReference>
<dbReference type="AlphaFoldDB" id="A6DFU9"/>
<dbReference type="Pfam" id="PF00285">
    <property type="entry name" value="Citrate_synt"/>
    <property type="match status" value="1"/>
</dbReference>
<evidence type="ECO:0000313" key="10">
    <source>
        <dbReference type="Proteomes" id="UP000004947"/>
    </source>
</evidence>
<evidence type="ECO:0000256" key="2">
    <source>
        <dbReference type="ARBA" id="ARBA00010566"/>
    </source>
</evidence>
<dbReference type="OrthoDB" id="9800864at2"/>
<keyword evidence="4 6" id="KW-0808">Transferase</keyword>
<dbReference type="eggNOG" id="COG0372">
    <property type="taxonomic scope" value="Bacteria"/>
</dbReference>
<feature type="active site" evidence="7">
    <location>
        <position position="360"/>
    </location>
</feature>
<evidence type="ECO:0000256" key="6">
    <source>
        <dbReference type="PIRNR" id="PIRNR001369"/>
    </source>
</evidence>
<dbReference type="Gene3D" id="2.20.28.60">
    <property type="match status" value="1"/>
</dbReference>
<dbReference type="PANTHER" id="PTHR42871">
    <property type="entry name" value="CITRATE SYNTHASE"/>
    <property type="match status" value="1"/>
</dbReference>
<dbReference type="RefSeq" id="WP_007276798.1">
    <property type="nucleotide sequence ID" value="NZ_ABCK01000001.1"/>
</dbReference>
<dbReference type="SUPFAM" id="SSF48256">
    <property type="entry name" value="Citrate synthase"/>
    <property type="match status" value="1"/>
</dbReference>
<evidence type="ECO:0000256" key="4">
    <source>
        <dbReference type="ARBA" id="ARBA00022679"/>
    </source>
</evidence>
<evidence type="ECO:0000313" key="9">
    <source>
        <dbReference type="EMBL" id="EDM29679.1"/>
    </source>
</evidence>
<dbReference type="InterPro" id="IPR010953">
    <property type="entry name" value="Citrate_synthase_typ-I"/>
</dbReference>
<dbReference type="InterPro" id="IPR024176">
    <property type="entry name" value="Citrate_synthase_bac-typ"/>
</dbReference>
<organism evidence="9 10">
    <name type="scientific">Lentisphaera araneosa HTCC2155</name>
    <dbReference type="NCBI Taxonomy" id="313628"/>
    <lineage>
        <taxon>Bacteria</taxon>
        <taxon>Pseudomonadati</taxon>
        <taxon>Lentisphaerota</taxon>
        <taxon>Lentisphaeria</taxon>
        <taxon>Lentisphaerales</taxon>
        <taxon>Lentisphaeraceae</taxon>
        <taxon>Lentisphaera</taxon>
    </lineage>
</organism>
<dbReference type="Gene3D" id="1.10.230.10">
    <property type="entry name" value="Cytochrome P450-Terp, domain 2"/>
    <property type="match status" value="1"/>
</dbReference>
<evidence type="ECO:0000256" key="5">
    <source>
        <dbReference type="ARBA" id="ARBA00049288"/>
    </source>
</evidence>
<evidence type="ECO:0000256" key="8">
    <source>
        <dbReference type="RuleBase" id="RU003406"/>
    </source>
</evidence>
<dbReference type="InterPro" id="IPR019810">
    <property type="entry name" value="Citrate_synthase_AS"/>
</dbReference>
<proteinExistence type="inferred from homology"/>
<name>A6DFU9_9BACT</name>
<sequence>MSESATLNLAGKTLNLPILEGTENEKAIDISALRKETGFVTFDPGYGNTCPSKSSITFLNGEAGALRYRGYTIAELCEKHTFEEASYLTLYGELPTAEQLAEFKSGVNAYSKMPKQLEKIFEAYPDTIHPMVMINVLTSSLSAYFPEVTSISDPAQVEKATQVAIGQMLTFVAFAYRKSIGASFEYPTEPCSSAAGLLKMMFGNDYVVDPDVEKVIDELLILHVDHEFNCSTSAVRLIGSSQANLFASVSGGISALWGPLHGGANQAVVEMLQFIHENNIDPQEYLEKVKRKEDGIRLMGFGHRVYKNYDPRARIIKKTCDRVMAKLGKEDPLLAIAQKLEAAALEDEYFTSRKLYPNVDFYSGIVYRAIKIPTEMFTPLFALGRLPGWIAHWREQNSDPKARIGRPRQIYTGETQR</sequence>
<dbReference type="Proteomes" id="UP000004947">
    <property type="component" value="Unassembled WGS sequence"/>
</dbReference>
<dbReference type="PROSITE" id="PS00480">
    <property type="entry name" value="CITRATE_SYNTHASE"/>
    <property type="match status" value="1"/>
</dbReference>
<dbReference type="InterPro" id="IPR036969">
    <property type="entry name" value="Citrate_synthase_sf"/>
</dbReference>